<proteinExistence type="predicted"/>
<sequence>MTEQLELPLWETLRSDQMMPEQVDFEGLLAEVAEAISHVPESEQLRLAGEAFLQMAEVYAARSEIWIEEWEQASRDLLVERGFFDDLVRQTMTVDLSEFMEPAPPRKQRSKKEYRQEGSIVAEMEKSMVLAMVDQMEEVLAIAHDENVSVWIKAINRWLQTATTDQVQFNQLCQILKMPPIEVWLGVLLDGFESL</sequence>
<comment type="caution">
    <text evidence="1">The sequence shown here is derived from an EMBL/GenBank/DDBJ whole genome shotgun (WGS) entry which is preliminary data.</text>
</comment>
<protein>
    <submittedName>
        <fullName evidence="1">Uncharacterized protein</fullName>
    </submittedName>
</protein>
<dbReference type="AlphaFoldDB" id="A0A7C3PIF1"/>
<reference evidence="1" key="1">
    <citation type="journal article" date="2020" name="mSystems">
        <title>Genome- and Community-Level Interaction Insights into Carbon Utilization and Element Cycling Functions of Hydrothermarchaeota in Hydrothermal Sediment.</title>
        <authorList>
            <person name="Zhou Z."/>
            <person name="Liu Y."/>
            <person name="Xu W."/>
            <person name="Pan J."/>
            <person name="Luo Z.H."/>
            <person name="Li M."/>
        </authorList>
    </citation>
    <scope>NUCLEOTIDE SEQUENCE [LARGE SCALE GENOMIC DNA]</scope>
    <source>
        <strain evidence="1">SpSt-418</strain>
    </source>
</reference>
<accession>A0A7C3PIF1</accession>
<organism evidence="1">
    <name type="scientific">Oscillatoriales cyanobacterium SpSt-418</name>
    <dbReference type="NCBI Taxonomy" id="2282169"/>
    <lineage>
        <taxon>Bacteria</taxon>
        <taxon>Bacillati</taxon>
        <taxon>Cyanobacteriota</taxon>
        <taxon>Cyanophyceae</taxon>
        <taxon>Oscillatoriophycideae</taxon>
        <taxon>Oscillatoriales</taxon>
    </lineage>
</organism>
<evidence type="ECO:0000313" key="1">
    <source>
        <dbReference type="EMBL" id="HFN01154.1"/>
    </source>
</evidence>
<name>A0A7C3PIF1_9CYAN</name>
<gene>
    <name evidence="1" type="ORF">ENR64_26065</name>
</gene>
<dbReference type="EMBL" id="DSRU01000378">
    <property type="protein sequence ID" value="HFN01154.1"/>
    <property type="molecule type" value="Genomic_DNA"/>
</dbReference>